<evidence type="ECO:0000256" key="1">
    <source>
        <dbReference type="ARBA" id="ARBA00022801"/>
    </source>
</evidence>
<dbReference type="AlphaFoldDB" id="A0A451B969"/>
<dbReference type="SUPFAM" id="SSF56317">
    <property type="entry name" value="Carbon-nitrogen hydrolase"/>
    <property type="match status" value="1"/>
</dbReference>
<dbReference type="EMBL" id="CAADFO010000015">
    <property type="protein sequence ID" value="VFK25641.1"/>
    <property type="molecule type" value="Genomic_DNA"/>
</dbReference>
<dbReference type="CDD" id="cd07197">
    <property type="entry name" value="nitrilase"/>
    <property type="match status" value="1"/>
</dbReference>
<dbReference type="Gene3D" id="3.60.110.10">
    <property type="entry name" value="Carbon-nitrogen hydrolase"/>
    <property type="match status" value="1"/>
</dbReference>
<proteinExistence type="predicted"/>
<evidence type="ECO:0000259" key="2">
    <source>
        <dbReference type="PROSITE" id="PS50263"/>
    </source>
</evidence>
<evidence type="ECO:0000313" key="4">
    <source>
        <dbReference type="EMBL" id="VFK29624.1"/>
    </source>
</evidence>
<evidence type="ECO:0000313" key="5">
    <source>
        <dbReference type="EMBL" id="VFK74839.1"/>
    </source>
</evidence>
<dbReference type="Pfam" id="PF00795">
    <property type="entry name" value="CN_hydrolase"/>
    <property type="match status" value="1"/>
</dbReference>
<dbReference type="EMBL" id="CAADGH010000011">
    <property type="protein sequence ID" value="VFK74839.1"/>
    <property type="molecule type" value="Genomic_DNA"/>
</dbReference>
<sequence length="291" mass="32104">MSLFVKCTVRVAAIQSLILQGERDRNIRNAMALFDDAMRQKPKLVCFTQAFATGINFIILNKMAEPVPDGAITQLLMKKAAANQVHIAAGILERDDDGKVYDAAVLIGPDGTLLGKYRRWMRWGGELNYISPGTPRNCIDTEFGKIGLLVGYDVCFPEAAQHYFRQGVDIIVYSASVFRDLRYNVRHLCGARAMDNHCYVVFTGAIGEHQFANMHYMGGTCICGDPYFQVQKLKKAEKNAMEVLASAGGGENFIVADVHVSELAKVRDKLPFLDDFGTAMTVLEDASCGTT</sequence>
<dbReference type="PROSITE" id="PS50263">
    <property type="entry name" value="CN_HYDROLASE"/>
    <property type="match status" value="1"/>
</dbReference>
<protein>
    <submittedName>
        <fullName evidence="5">Predicted amidohydrolase</fullName>
    </submittedName>
</protein>
<dbReference type="InterPro" id="IPR003010">
    <property type="entry name" value="C-N_Hydrolase"/>
</dbReference>
<dbReference type="PANTHER" id="PTHR43674">
    <property type="entry name" value="NITRILASE C965.09-RELATED"/>
    <property type="match status" value="1"/>
</dbReference>
<keyword evidence="1 5" id="KW-0378">Hydrolase</keyword>
<name>A0A451B969_9GAMM</name>
<dbReference type="InterPro" id="IPR050345">
    <property type="entry name" value="Aliph_Amidase/BUP"/>
</dbReference>
<feature type="domain" description="CN hydrolase" evidence="2">
    <location>
        <begin position="9"/>
        <end position="260"/>
    </location>
</feature>
<accession>A0A451B969</accession>
<evidence type="ECO:0000313" key="3">
    <source>
        <dbReference type="EMBL" id="VFK25641.1"/>
    </source>
</evidence>
<dbReference type="EMBL" id="CAADFQ010000011">
    <property type="protein sequence ID" value="VFK29624.1"/>
    <property type="molecule type" value="Genomic_DNA"/>
</dbReference>
<dbReference type="InterPro" id="IPR036526">
    <property type="entry name" value="C-N_Hydrolase_sf"/>
</dbReference>
<gene>
    <name evidence="3" type="ORF">BECKMB1821G_GA0114241_10153</name>
    <name evidence="5" type="ORF">BECKMB1821H_GA0114242_10112</name>
    <name evidence="4" type="ORF">BECKMB1821I_GA0114274_10112</name>
</gene>
<organism evidence="5">
    <name type="scientific">Candidatus Kentrum sp. MB</name>
    <dbReference type="NCBI Taxonomy" id="2138164"/>
    <lineage>
        <taxon>Bacteria</taxon>
        <taxon>Pseudomonadati</taxon>
        <taxon>Pseudomonadota</taxon>
        <taxon>Gammaproteobacteria</taxon>
        <taxon>Candidatus Kentrum</taxon>
    </lineage>
</organism>
<reference evidence="5" key="1">
    <citation type="submission" date="2019-02" db="EMBL/GenBank/DDBJ databases">
        <authorList>
            <person name="Gruber-Vodicka R. H."/>
            <person name="Seah K. B. B."/>
        </authorList>
    </citation>
    <scope>NUCLEOTIDE SEQUENCE</scope>
    <source>
        <strain evidence="3">BECK_BZ197</strain>
        <strain evidence="5">BECK_BZ198</strain>
        <strain evidence="4">BECK_BZ199</strain>
    </source>
</reference>
<dbReference type="GO" id="GO:0016811">
    <property type="term" value="F:hydrolase activity, acting on carbon-nitrogen (but not peptide) bonds, in linear amides"/>
    <property type="evidence" value="ECO:0007669"/>
    <property type="project" value="UniProtKB-ARBA"/>
</dbReference>
<dbReference type="PANTHER" id="PTHR43674:SF2">
    <property type="entry name" value="BETA-UREIDOPROPIONASE"/>
    <property type="match status" value="1"/>
</dbReference>